<dbReference type="RefSeq" id="XP_067917492.1">
    <property type="nucleotide sequence ID" value="XM_068070532.1"/>
</dbReference>
<evidence type="ECO:0000256" key="2">
    <source>
        <dbReference type="SAM" id="MobiDB-lite"/>
    </source>
</evidence>
<dbReference type="Pfam" id="PF00656">
    <property type="entry name" value="Peptidase_C14"/>
    <property type="match status" value="1"/>
</dbReference>
<dbReference type="GO" id="GO:0004197">
    <property type="term" value="F:cysteine-type endopeptidase activity"/>
    <property type="evidence" value="ECO:0007669"/>
    <property type="project" value="InterPro"/>
</dbReference>
<dbReference type="InterPro" id="IPR011600">
    <property type="entry name" value="Pept_C14_caspase"/>
</dbReference>
<feature type="compositionally biased region" description="Polar residues" evidence="2">
    <location>
        <begin position="47"/>
        <end position="57"/>
    </location>
</feature>
<gene>
    <name evidence="4" type="ORF">CSUI_010428</name>
</gene>
<sequence length="826" mass="88414">MTEPPSDLGVRRWPALQSQSRPDQGSSEVPFCSYASPKHSEWRRPTANASPEGVQSHSSFLARELGCGAVGPVHHVAERQVSSTTSRRPLIVAPKESSKALPPTLSPYVSVSGPRVTGETGLGPRVLCHSIVSAEANSAHSWDQIGGQPVAPAAARRACTGEDKVAGRGYTPVEQAHPDWNVKQDFTSKAGGEDECHRRAEQRAVVAASAGTYVTKEAELSHGFSVSTSRVGGESKLLSDLMTQERHLLGHFARQRKAVAPVLPSGGGQMPLCPAPEVWARAVSATGAPLVSLPDENSLQLPSASVSLLPSAVSLTDLKNSLTGRFPVPGETGQYGIVGTVNGGRESPAVYDANVSVLPYESTCSVGVAVPVCGNVVDSPFALDPPRRPQATGGPGPLPCRRQQKAVIVGCNYHVSHPYHLRGSANDAHLFAHACVQLLKFDPHNICLVTDSAPSTCYRGQRFSDGSFFGPSHDHLRPSTVGVDVEASLSSKSVSRPDGRCVPQGGDESATDGFTEFLRPRGRNKVSGSVTHPVVDIERIESEERFPLAEDLPTRHNILKALNWLVRNAGPDDFLIFYFSGHSVQMDNMAGWEGEGYEEGLVPCDFNVHDIENGDPSSLISVLHIRELLLSIPSTTQLTVFLDCSGGQTILDPAGSLTPFSFIKGVKQRGVWPVTDPTDKMHRAVYRKVVWTDPDMQKQLVRPRYLPGVEVQSIKGLADPLLQSVHAAGHPTYNAFCIAAARKELATETKAGGGGVTLLCLVPPEAAGAVQLGDEEMSENGLDVFRRVRSPDGIAREKAKCSSLLNSVQHTMLRDFLAQGCQAPRA</sequence>
<dbReference type="GeneID" id="94433743"/>
<evidence type="ECO:0000259" key="3">
    <source>
        <dbReference type="Pfam" id="PF00656"/>
    </source>
</evidence>
<proteinExistence type="inferred from homology"/>
<evidence type="ECO:0000313" key="4">
    <source>
        <dbReference type="EMBL" id="PHJ15760.1"/>
    </source>
</evidence>
<keyword evidence="4" id="KW-0645">Protease</keyword>
<dbReference type="AlphaFoldDB" id="A0A2C6JY06"/>
<feature type="compositionally biased region" description="Polar residues" evidence="2">
    <location>
        <begin position="16"/>
        <end position="27"/>
    </location>
</feature>
<dbReference type="GO" id="GO:0006508">
    <property type="term" value="P:proteolysis"/>
    <property type="evidence" value="ECO:0007669"/>
    <property type="project" value="UniProtKB-KW"/>
</dbReference>
<dbReference type="InterPro" id="IPR050452">
    <property type="entry name" value="Metacaspase"/>
</dbReference>
<keyword evidence="4" id="KW-0378">Hydrolase</keyword>
<comment type="caution">
    <text evidence="4">The sequence shown here is derived from an EMBL/GenBank/DDBJ whole genome shotgun (WGS) entry which is preliminary data.</text>
</comment>
<dbReference type="VEuPathDB" id="ToxoDB:CSUI_010428"/>
<organism evidence="4 5">
    <name type="scientific">Cystoisospora suis</name>
    <dbReference type="NCBI Taxonomy" id="483139"/>
    <lineage>
        <taxon>Eukaryota</taxon>
        <taxon>Sar</taxon>
        <taxon>Alveolata</taxon>
        <taxon>Apicomplexa</taxon>
        <taxon>Conoidasida</taxon>
        <taxon>Coccidia</taxon>
        <taxon>Eucoccidiorida</taxon>
        <taxon>Eimeriorina</taxon>
        <taxon>Sarcocystidae</taxon>
        <taxon>Cystoisospora</taxon>
    </lineage>
</organism>
<name>A0A2C6JY06_9APIC</name>
<dbReference type="EMBL" id="MIGC01007384">
    <property type="protein sequence ID" value="PHJ15760.1"/>
    <property type="molecule type" value="Genomic_DNA"/>
</dbReference>
<dbReference type="Proteomes" id="UP000221165">
    <property type="component" value="Unassembled WGS sequence"/>
</dbReference>
<evidence type="ECO:0000313" key="5">
    <source>
        <dbReference type="Proteomes" id="UP000221165"/>
    </source>
</evidence>
<feature type="domain" description="Peptidase C14 caspase" evidence="3">
    <location>
        <begin position="404"/>
        <end position="656"/>
    </location>
</feature>
<protein>
    <submittedName>
        <fullName evidence="4">Ice family protease p20 domain-containing protein</fullName>
    </submittedName>
</protein>
<dbReference type="PANTHER" id="PTHR48104">
    <property type="entry name" value="METACASPASE-4"/>
    <property type="match status" value="1"/>
</dbReference>
<comment type="similarity">
    <text evidence="1">Belongs to the peptidase C14B family.</text>
</comment>
<accession>A0A2C6JY06</accession>
<dbReference type="OrthoDB" id="343892at2759"/>
<dbReference type="GO" id="GO:0005737">
    <property type="term" value="C:cytoplasm"/>
    <property type="evidence" value="ECO:0007669"/>
    <property type="project" value="TreeGrafter"/>
</dbReference>
<reference evidence="4 5" key="1">
    <citation type="journal article" date="2017" name="Int. J. Parasitol.">
        <title>The genome of the protozoan parasite Cystoisospora suis and a reverse vaccinology approach to identify vaccine candidates.</title>
        <authorList>
            <person name="Palmieri N."/>
            <person name="Shrestha A."/>
            <person name="Ruttkowski B."/>
            <person name="Beck T."/>
            <person name="Vogl C."/>
            <person name="Tomley F."/>
            <person name="Blake D.P."/>
            <person name="Joachim A."/>
        </authorList>
    </citation>
    <scope>NUCLEOTIDE SEQUENCE [LARGE SCALE GENOMIC DNA]</scope>
    <source>
        <strain evidence="4 5">Wien I</strain>
    </source>
</reference>
<dbReference type="Gene3D" id="3.40.50.12660">
    <property type="match status" value="2"/>
</dbReference>
<evidence type="ECO:0000256" key="1">
    <source>
        <dbReference type="ARBA" id="ARBA00009005"/>
    </source>
</evidence>
<feature type="region of interest" description="Disordered" evidence="2">
    <location>
        <begin position="1"/>
        <end position="57"/>
    </location>
</feature>
<dbReference type="PANTHER" id="PTHR48104:SF30">
    <property type="entry name" value="METACASPASE-1"/>
    <property type="match status" value="1"/>
</dbReference>
<keyword evidence="5" id="KW-1185">Reference proteome</keyword>